<dbReference type="OrthoDB" id="2164897at2"/>
<proteinExistence type="predicted"/>
<dbReference type="Proteomes" id="UP000220611">
    <property type="component" value="Unassembled WGS sequence"/>
</dbReference>
<organism evidence="2 3">
    <name type="scientific">[Clostridium] leptum DSM 753</name>
    <dbReference type="NCBI Taxonomy" id="428125"/>
    <lineage>
        <taxon>Bacteria</taxon>
        <taxon>Bacillati</taxon>
        <taxon>Bacillota</taxon>
        <taxon>Clostridia</taxon>
        <taxon>Eubacteriales</taxon>
        <taxon>Oscillospiraceae</taxon>
        <taxon>Oscillospiraceae incertae sedis</taxon>
    </lineage>
</organism>
<evidence type="ECO:0000256" key="1">
    <source>
        <dbReference type="SAM" id="Phobius"/>
    </source>
</evidence>
<name>A0A855A552_9FIRM</name>
<dbReference type="AlphaFoldDB" id="A0A855A552"/>
<feature type="transmembrane region" description="Helical" evidence="1">
    <location>
        <begin position="48"/>
        <end position="68"/>
    </location>
</feature>
<evidence type="ECO:0000313" key="3">
    <source>
        <dbReference type="Proteomes" id="UP000220611"/>
    </source>
</evidence>
<evidence type="ECO:0000313" key="2">
    <source>
        <dbReference type="EMBL" id="PEQ24230.1"/>
    </source>
</evidence>
<reference evidence="2 3" key="1">
    <citation type="submission" date="2017-07" db="EMBL/GenBank/DDBJ databases">
        <title>Prevalence of linear plasmids in Cutibacterium (Propionibacterium) acnes isolates obtained from prostatic tissue.</title>
        <authorList>
            <person name="Davidsson S."/>
            <person name="Carlsson J."/>
            <person name="Molling P."/>
            <person name="Andren O."/>
            <person name="Andersson S.-O."/>
            <person name="Brzuszkiewicz E."/>
            <person name="Poehlein A."/>
            <person name="Al-Zeer M."/>
            <person name="Brinkmann V."/>
            <person name="Scavenius C."/>
            <person name="Nazipi S."/>
            <person name="Soderquist B."/>
            <person name="Bruggemann H."/>
        </authorList>
    </citation>
    <scope>NUCLEOTIDE SEQUENCE [LARGE SCALE GENOMIC DNA]</scope>
    <source>
        <strain evidence="2 3">DSM 753</strain>
    </source>
</reference>
<dbReference type="EMBL" id="NOXF01000007">
    <property type="protein sequence ID" value="PEQ24230.1"/>
    <property type="molecule type" value="Genomic_DNA"/>
</dbReference>
<feature type="transmembrane region" description="Helical" evidence="1">
    <location>
        <begin position="159"/>
        <end position="178"/>
    </location>
</feature>
<protein>
    <submittedName>
        <fullName evidence="2">Uncharacterized protein</fullName>
    </submittedName>
</protein>
<dbReference type="InterPro" id="IPR046283">
    <property type="entry name" value="DUF6320"/>
</dbReference>
<dbReference type="Pfam" id="PF19845">
    <property type="entry name" value="DUF6320"/>
    <property type="match status" value="1"/>
</dbReference>
<comment type="caution">
    <text evidence="2">The sequence shown here is derived from an EMBL/GenBank/DDBJ whole genome shotgun (WGS) entry which is preliminary data.</text>
</comment>
<gene>
    <name evidence="2" type="ORF">CH238_10115</name>
</gene>
<keyword evidence="3" id="KW-1185">Reference proteome</keyword>
<sequence length="220" mass="24359">MLYCKSCRVWVAGAHQRCPLCGGNLSGKREEAPSYPELPENRSFTKRLIQIISGAALTAAIICVAVNLLVPTGIWWSLFAVLGLGCGWLWAVVGIVKKAKLLNNIVWQLVLISGVAFLWDWLTGWRGWSVDYVFPSVCIGAMLAVIILSRVLRMPDRDYMIHLILCAVLGVVPLVFLFTGVLGVIAPSVICTAASLIVISLQLIFNWKAMYREIHKKLHL</sequence>
<keyword evidence="1" id="KW-0812">Transmembrane</keyword>
<feature type="transmembrane region" description="Helical" evidence="1">
    <location>
        <begin position="105"/>
        <end position="122"/>
    </location>
</feature>
<feature type="transmembrane region" description="Helical" evidence="1">
    <location>
        <begin position="134"/>
        <end position="152"/>
    </location>
</feature>
<keyword evidence="1" id="KW-0472">Membrane</keyword>
<keyword evidence="1" id="KW-1133">Transmembrane helix</keyword>
<feature type="transmembrane region" description="Helical" evidence="1">
    <location>
        <begin position="184"/>
        <end position="207"/>
    </location>
</feature>
<feature type="transmembrane region" description="Helical" evidence="1">
    <location>
        <begin position="74"/>
        <end position="93"/>
    </location>
</feature>
<accession>A0A855A552</accession>